<dbReference type="SUPFAM" id="SSF69118">
    <property type="entry name" value="AhpD-like"/>
    <property type="match status" value="1"/>
</dbReference>
<name>W4LHK2_ENTF1</name>
<evidence type="ECO:0000313" key="2">
    <source>
        <dbReference type="Proteomes" id="UP000019141"/>
    </source>
</evidence>
<protein>
    <recommendedName>
        <fullName evidence="3">Carboxymuconolactone decarboxylase-like domain-containing protein</fullName>
    </recommendedName>
</protein>
<dbReference type="Proteomes" id="UP000019141">
    <property type="component" value="Unassembled WGS sequence"/>
</dbReference>
<organism evidence="1 2">
    <name type="scientific">Entotheonella factor</name>
    <dbReference type="NCBI Taxonomy" id="1429438"/>
    <lineage>
        <taxon>Bacteria</taxon>
        <taxon>Pseudomonadati</taxon>
        <taxon>Nitrospinota/Tectimicrobiota group</taxon>
        <taxon>Candidatus Tectimicrobiota</taxon>
        <taxon>Candidatus Entotheonellia</taxon>
        <taxon>Candidatus Entotheonellales</taxon>
        <taxon>Candidatus Entotheonellaceae</taxon>
        <taxon>Candidatus Entotheonella</taxon>
    </lineage>
</organism>
<evidence type="ECO:0008006" key="3">
    <source>
        <dbReference type="Google" id="ProtNLM"/>
    </source>
</evidence>
<accession>W4LHK2</accession>
<sequence length="82" mass="9102">MATRIQPLQPGDSPDPVVNELLQQGREGWWGDSAMFGVIGRNPELLKAILPVFGAFFAQGQVEPHIHELMRLKTGQINDCAY</sequence>
<dbReference type="HOGENOM" id="CLU_2551991_0_0_7"/>
<proteinExistence type="predicted"/>
<gene>
    <name evidence="1" type="ORF">ETSY1_23555</name>
</gene>
<keyword evidence="2" id="KW-1185">Reference proteome</keyword>
<dbReference type="Gene3D" id="1.20.1290.10">
    <property type="entry name" value="AhpD-like"/>
    <property type="match status" value="1"/>
</dbReference>
<dbReference type="InterPro" id="IPR029032">
    <property type="entry name" value="AhpD-like"/>
</dbReference>
<comment type="caution">
    <text evidence="1">The sequence shown here is derived from an EMBL/GenBank/DDBJ whole genome shotgun (WGS) entry which is preliminary data.</text>
</comment>
<dbReference type="EMBL" id="AZHW01000693">
    <property type="protein sequence ID" value="ETW97205.1"/>
    <property type="molecule type" value="Genomic_DNA"/>
</dbReference>
<reference evidence="1 2" key="1">
    <citation type="journal article" date="2014" name="Nature">
        <title>An environmental bacterial taxon with a large and distinct metabolic repertoire.</title>
        <authorList>
            <person name="Wilson M.C."/>
            <person name="Mori T."/>
            <person name="Ruckert C."/>
            <person name="Uria A.R."/>
            <person name="Helf M.J."/>
            <person name="Takada K."/>
            <person name="Gernert C."/>
            <person name="Steffens U.A."/>
            <person name="Heycke N."/>
            <person name="Schmitt S."/>
            <person name="Rinke C."/>
            <person name="Helfrich E.J."/>
            <person name="Brachmann A.O."/>
            <person name="Gurgui C."/>
            <person name="Wakimoto T."/>
            <person name="Kracht M."/>
            <person name="Crusemann M."/>
            <person name="Hentschel U."/>
            <person name="Abe I."/>
            <person name="Matsunaga S."/>
            <person name="Kalinowski J."/>
            <person name="Takeyama H."/>
            <person name="Piel J."/>
        </authorList>
    </citation>
    <scope>NUCLEOTIDE SEQUENCE [LARGE SCALE GENOMIC DNA]</scope>
    <source>
        <strain evidence="2">TSY1</strain>
    </source>
</reference>
<dbReference type="AlphaFoldDB" id="W4LHK2"/>
<evidence type="ECO:0000313" key="1">
    <source>
        <dbReference type="EMBL" id="ETW97205.1"/>
    </source>
</evidence>